<evidence type="ECO:0000313" key="2">
    <source>
        <dbReference type="Proteomes" id="UP000689195"/>
    </source>
</evidence>
<accession>A0A8S1XWB8</accession>
<protein>
    <submittedName>
        <fullName evidence="1">Uncharacterized protein</fullName>
    </submittedName>
</protein>
<dbReference type="AlphaFoldDB" id="A0A8S1XWB8"/>
<organism evidence="1 2">
    <name type="scientific">Paramecium pentaurelia</name>
    <dbReference type="NCBI Taxonomy" id="43138"/>
    <lineage>
        <taxon>Eukaryota</taxon>
        <taxon>Sar</taxon>
        <taxon>Alveolata</taxon>
        <taxon>Ciliophora</taxon>
        <taxon>Intramacronucleata</taxon>
        <taxon>Oligohymenophorea</taxon>
        <taxon>Peniculida</taxon>
        <taxon>Parameciidae</taxon>
        <taxon>Paramecium</taxon>
    </lineage>
</organism>
<dbReference type="Proteomes" id="UP000689195">
    <property type="component" value="Unassembled WGS sequence"/>
</dbReference>
<keyword evidence="2" id="KW-1185">Reference proteome</keyword>
<dbReference type="PANTHER" id="PTHR33706:SF1">
    <property type="entry name" value="TPR REPEAT PROTEIN"/>
    <property type="match status" value="1"/>
</dbReference>
<comment type="caution">
    <text evidence="1">The sequence shown here is derived from an EMBL/GenBank/DDBJ whole genome shotgun (WGS) entry which is preliminary data.</text>
</comment>
<dbReference type="OrthoDB" id="298777at2759"/>
<proteinExistence type="predicted"/>
<dbReference type="PANTHER" id="PTHR33706">
    <property type="entry name" value="MORN VARIANT REPEAT PROTEIN"/>
    <property type="match status" value="1"/>
</dbReference>
<name>A0A8S1XWB8_9CILI</name>
<gene>
    <name evidence="1" type="ORF">PPENT_87.1.T1420017</name>
</gene>
<reference evidence="1" key="1">
    <citation type="submission" date="2021-01" db="EMBL/GenBank/DDBJ databases">
        <authorList>
            <consortium name="Genoscope - CEA"/>
            <person name="William W."/>
        </authorList>
    </citation>
    <scope>NUCLEOTIDE SEQUENCE</scope>
</reference>
<evidence type="ECO:0000313" key="1">
    <source>
        <dbReference type="EMBL" id="CAD8205826.1"/>
    </source>
</evidence>
<sequence>MNGLTQKKRFPVQSKKQDNFQKSLYNIYLKLVIQLEKFIIFIPFKKQKRKSKHWNDDIEFKFSGGGEYDKQGTGQKMGRWVELSEHYCDNFELTYHGEYKNGKKFGRWDICYNNGNGDQIIGGGLYNEGTDDLKIGKWIDLSDRFCRNSYVIYQGEYLNGQRVGKWDIWFKEDGDNKQNIRIGGGSYDEQETGMKTGSGLKLVIVLNKILKQLKKGNIKMVGNLVDGIYITIREMVIKLWEYKEGGDNIKIGQWIDISDGFCRECQVTYKGEYKIGKRVGKWDILYKDLAGNNESIGGGSYDEKGDGMKIGKWIDLDDRFCDSKQITYKGQYKNGKKQGLWVEIDIQKNKQCSEMKYHNYYQYHN</sequence>
<dbReference type="EMBL" id="CAJJDO010000142">
    <property type="protein sequence ID" value="CAD8205826.1"/>
    <property type="molecule type" value="Genomic_DNA"/>
</dbReference>